<accession>A0A918P5R6</accession>
<reference evidence="3" key="1">
    <citation type="journal article" date="2014" name="Int. J. Syst. Evol. Microbiol.">
        <title>Complete genome sequence of Corynebacterium casei LMG S-19264T (=DSM 44701T), isolated from a smear-ripened cheese.</title>
        <authorList>
            <consortium name="US DOE Joint Genome Institute (JGI-PGF)"/>
            <person name="Walter F."/>
            <person name="Albersmeier A."/>
            <person name="Kalinowski J."/>
            <person name="Ruckert C."/>
        </authorList>
    </citation>
    <scope>NUCLEOTIDE SEQUENCE</scope>
    <source>
        <strain evidence="3">KCTC 32182</strain>
    </source>
</reference>
<protein>
    <recommendedName>
        <fullName evidence="2">DUF3857 domain-containing protein</fullName>
    </recommendedName>
</protein>
<evidence type="ECO:0000313" key="4">
    <source>
        <dbReference type="Proteomes" id="UP000645257"/>
    </source>
</evidence>
<organism evidence="3 4">
    <name type="scientific">Paludibacterium paludis</name>
    <dbReference type="NCBI Taxonomy" id="1225769"/>
    <lineage>
        <taxon>Bacteria</taxon>
        <taxon>Pseudomonadati</taxon>
        <taxon>Pseudomonadota</taxon>
        <taxon>Betaproteobacteria</taxon>
        <taxon>Neisseriales</taxon>
        <taxon>Chromobacteriaceae</taxon>
        <taxon>Paludibacterium</taxon>
    </lineage>
</organism>
<dbReference type="InterPro" id="IPR038765">
    <property type="entry name" value="Papain-like_cys_pep_sf"/>
</dbReference>
<proteinExistence type="predicted"/>
<dbReference type="Proteomes" id="UP000645257">
    <property type="component" value="Unassembled WGS sequence"/>
</dbReference>
<evidence type="ECO:0000256" key="1">
    <source>
        <dbReference type="SAM" id="SignalP"/>
    </source>
</evidence>
<dbReference type="EMBL" id="BMYX01000024">
    <property type="protein sequence ID" value="GGY27360.1"/>
    <property type="molecule type" value="Genomic_DNA"/>
</dbReference>
<evidence type="ECO:0000259" key="2">
    <source>
        <dbReference type="Pfam" id="PF12969"/>
    </source>
</evidence>
<dbReference type="RefSeq" id="WP_189536451.1">
    <property type="nucleotide sequence ID" value="NZ_BMYX01000024.1"/>
</dbReference>
<comment type="caution">
    <text evidence="3">The sequence shown here is derived from an EMBL/GenBank/DDBJ whole genome shotgun (WGS) entry which is preliminary data.</text>
</comment>
<keyword evidence="1" id="KW-0732">Signal</keyword>
<dbReference type="SUPFAM" id="SSF54001">
    <property type="entry name" value="Cysteine proteinases"/>
    <property type="match status" value="1"/>
</dbReference>
<dbReference type="Gene3D" id="2.60.40.3140">
    <property type="match status" value="1"/>
</dbReference>
<name>A0A918P5R6_9NEIS</name>
<keyword evidence="4" id="KW-1185">Reference proteome</keyword>
<dbReference type="InterPro" id="IPR024618">
    <property type="entry name" value="DUF3857"/>
</dbReference>
<gene>
    <name evidence="3" type="ORF">GCM10011289_33480</name>
</gene>
<dbReference type="Pfam" id="PF12969">
    <property type="entry name" value="DUF3857"/>
    <property type="match status" value="1"/>
</dbReference>
<evidence type="ECO:0000313" key="3">
    <source>
        <dbReference type="EMBL" id="GGY27360.1"/>
    </source>
</evidence>
<feature type="chain" id="PRO_5037138874" description="DUF3857 domain-containing protein" evidence="1">
    <location>
        <begin position="25"/>
        <end position="621"/>
    </location>
</feature>
<feature type="domain" description="DUF3857" evidence="2">
    <location>
        <begin position="61"/>
        <end position="160"/>
    </location>
</feature>
<dbReference type="Gene3D" id="3.10.620.30">
    <property type="match status" value="1"/>
</dbReference>
<feature type="signal peptide" evidence="1">
    <location>
        <begin position="1"/>
        <end position="24"/>
    </location>
</feature>
<dbReference type="AlphaFoldDB" id="A0A918P5R6"/>
<reference evidence="3" key="2">
    <citation type="submission" date="2020-09" db="EMBL/GenBank/DDBJ databases">
        <authorList>
            <person name="Sun Q."/>
            <person name="Kim S."/>
        </authorList>
    </citation>
    <scope>NUCLEOTIDE SEQUENCE</scope>
    <source>
        <strain evidence="3">KCTC 32182</strain>
    </source>
</reference>
<sequence length="621" mass="68533">MKTLPSPLSRLLLPAILLAGVADASPWVPESEALADVSEQRECTLDTALVLRCKGVRRTVLLKDEAKQDAGNVILRSDSRLTQTLKKAWVETPGGETIPVPESQIAQPGKASFEGKRRLSLAFPSLETGSRTVLETETVLVPAPHVAQFHYTLHYPATMNRIRSSVFHLRSAVPVMVKSRDADGIVDIERSADGRELTIRLRQPYFRYPALMEAATPWRATPRIEIATEDDPARTFAALASIWQERIDAGLPARARAEAERLAALPAGERLAGALRYLRNNYRYLGDWRLAEHGYAPEPLAQIEGQGYGDCKDLSAMLTGILRRAGLNADPVLVQMGSDNRPSLFIGAGSFNHAIVRVEEPGGVRWVDATSRRFSPDVPHWGIQNRFALALTADGARPATIPMVKPEQAHSRAVYDFYPEGRLWRVSAQLWMAAPQVEQLGELEEKMGRLQADKQLVDTQFVDLDVVSFVVKRDKVPVVNRGAYPVSFTGTLDPQAGFVGNDRYFNASMQSALVRGLKRVRRQGPAGDGYLGVPATQTSVLRWHGLRPRQPLLRCSADSPWLSFQASPLELAGGSALKIIVTRKTDWVPASGYQSAQMGRWLDQVDRCMDGLRVLFGRAPS</sequence>